<dbReference type="Proteomes" id="UP001159428">
    <property type="component" value="Unassembled WGS sequence"/>
</dbReference>
<evidence type="ECO:0000256" key="5">
    <source>
        <dbReference type="ARBA" id="ARBA00022490"/>
    </source>
</evidence>
<feature type="region of interest" description="Disordered" evidence="12">
    <location>
        <begin position="235"/>
        <end position="268"/>
    </location>
</feature>
<dbReference type="InterPro" id="IPR035927">
    <property type="entry name" value="DUSP-like_sf"/>
</dbReference>
<dbReference type="FunFam" id="3.30.2230.10:FF:000003">
    <property type="entry name" value="ubiquitin carboxyl-terminal hydrolase 15 isoform X1"/>
    <property type="match status" value="1"/>
</dbReference>
<sequence length="949" mass="108172">MTLHNFTFNMAGVDDNSDPIESSPDLENQKKEIAEAMNKPLVKGDIWFLVDSHWFKQWKKFAGYDSWDKFEVGQELNNPGPIDNSSLFEADGCTLKEHLIDELDYTLLPKDSWCKLVSWYGITSDQQTLSRKVVEHGMFVKSCKVEVYLTALKLSKYSDPQTFVTRQFSKADTVGHLVSEMKTIFNIPEDAETRVWNKYMSSTYELLSNLEYTVQDAGLYQGQVLIIEQKKEDGTWQHPSKSSSSSSGVTLNSEHGTESSNPSRYSSYGSRGSWGYDGLKSRSSLPGLTGLGNLGNTCFMNSALQCLSNCVPLTEYFLAGNYKEELNRDNPLGMRGEIANAYAGLLHQMWKEQYSSVAPRQFKMQVGRFAPQFSGYQQQDSQELLAFLLDGLHEDLNRVKKKPYVELKDADGRPDGVVAEESWHNHLQRNNSVIVDTFHGLFKSTLVCPDCVKVSVTFDPFCYLSLPLPVKKERSLDIFLVPSDPLKKPTLYKLAVPKMGNVADLLAVLSKEANIPKDKMIVTDVYNHRFHKVFSLSESLTQILDRDDIFVYELQHSKPESDEDNYIVLPVYQREKRARLTSYSYSSSNKALFGLPLMVSVPRKNLTYQALYCILLERMKRFITLPSGDMGVDECEADVEMNEDKSEDRETEDCEDRELEKAYQNVHVNGDDNEDDNKNSQIGDSVDLHQNNDIKTQIKGKARKYLFNMVLVNSYGSTDIQVLEDDGEPPKLTARCFLALDWDSEMKENCYNDQLAEESDEHQSVHKKPASKKNSIALDDCIDLFLSKEKLGANDPWYCPSCEKHQQATKKFDLWNLPKILVVHLKRFSYNSFWRDKLDTVVSFPLRNLDMSAYVINKDQPCPIYDLIAVSNHYGGMGGGHYTAYAKNCKDSKWYSFDDSSVSPVNQEQVTSKAAYVLFYQRKEIEHQESLVEKETEHDGDIDMLNDGL</sequence>
<keyword evidence="6 11" id="KW-0645">Protease</keyword>
<dbReference type="GO" id="GO:0005737">
    <property type="term" value="C:cytoplasm"/>
    <property type="evidence" value="ECO:0007669"/>
    <property type="project" value="UniProtKB-SubCell"/>
</dbReference>
<feature type="region of interest" description="Disordered" evidence="12">
    <location>
        <begin position="667"/>
        <end position="688"/>
    </location>
</feature>
<dbReference type="Pfam" id="PF06337">
    <property type="entry name" value="DUSP"/>
    <property type="match status" value="1"/>
</dbReference>
<dbReference type="SUPFAM" id="SSF54001">
    <property type="entry name" value="Cysteine proteinases"/>
    <property type="match status" value="1"/>
</dbReference>
<evidence type="ECO:0000256" key="10">
    <source>
        <dbReference type="ARBA" id="ARBA00023242"/>
    </source>
</evidence>
<dbReference type="EC" id="3.4.19.12" evidence="11"/>
<keyword evidence="10" id="KW-0539">Nucleus</keyword>
<dbReference type="FunFam" id="3.90.70.10:FF:000013">
    <property type="entry name" value="ubiquitin carboxyl-terminal hydrolase 15 isoform X1"/>
    <property type="match status" value="1"/>
</dbReference>
<comment type="catalytic activity">
    <reaction evidence="1 11">
        <text>Thiol-dependent hydrolysis of ester, thioester, amide, peptide and isopeptide bonds formed by the C-terminal Gly of ubiquitin (a 76-residue protein attached to proteins as an intracellular targeting signal).</text>
        <dbReference type="EC" id="3.4.19.12"/>
    </reaction>
</comment>
<dbReference type="EMBL" id="CALNXJ010000014">
    <property type="protein sequence ID" value="CAH3114707.1"/>
    <property type="molecule type" value="Genomic_DNA"/>
</dbReference>
<dbReference type="GO" id="GO:0016579">
    <property type="term" value="P:protein deubiquitination"/>
    <property type="evidence" value="ECO:0007669"/>
    <property type="project" value="InterPro"/>
</dbReference>
<dbReference type="InterPro" id="IPR006615">
    <property type="entry name" value="Pept_C19_DUSP"/>
</dbReference>
<dbReference type="Pfam" id="PF00443">
    <property type="entry name" value="UCH"/>
    <property type="match status" value="1"/>
</dbReference>
<dbReference type="InterPro" id="IPR050185">
    <property type="entry name" value="Ub_carboxyl-term_hydrolase"/>
</dbReference>
<dbReference type="PANTHER" id="PTHR21646">
    <property type="entry name" value="UBIQUITIN CARBOXYL-TERMINAL HYDROLASE"/>
    <property type="match status" value="1"/>
</dbReference>
<protein>
    <recommendedName>
        <fullName evidence="11">Ubiquitin carboxyl-terminal hydrolase</fullName>
        <ecNumber evidence="11">3.4.19.12</ecNumber>
    </recommendedName>
</protein>
<gene>
    <name evidence="15" type="ORF">PMEA_00005590</name>
</gene>
<reference evidence="15 16" key="1">
    <citation type="submission" date="2022-05" db="EMBL/GenBank/DDBJ databases">
        <authorList>
            <consortium name="Genoscope - CEA"/>
            <person name="William W."/>
        </authorList>
    </citation>
    <scope>NUCLEOTIDE SEQUENCE [LARGE SCALE GENOMIC DNA]</scope>
</reference>
<dbReference type="GO" id="GO:0006508">
    <property type="term" value="P:proteolysis"/>
    <property type="evidence" value="ECO:0007669"/>
    <property type="project" value="UniProtKB-KW"/>
</dbReference>
<evidence type="ECO:0000313" key="15">
    <source>
        <dbReference type="EMBL" id="CAH3114707.1"/>
    </source>
</evidence>
<evidence type="ECO:0000313" key="16">
    <source>
        <dbReference type="Proteomes" id="UP001159428"/>
    </source>
</evidence>
<dbReference type="InterPro" id="IPR018200">
    <property type="entry name" value="USP_CS"/>
</dbReference>
<evidence type="ECO:0000256" key="8">
    <source>
        <dbReference type="ARBA" id="ARBA00022801"/>
    </source>
</evidence>
<dbReference type="Pfam" id="PF14533">
    <property type="entry name" value="USP7_C2"/>
    <property type="match status" value="1"/>
</dbReference>
<dbReference type="SUPFAM" id="SSF143791">
    <property type="entry name" value="DUSP-like"/>
    <property type="match status" value="1"/>
</dbReference>
<feature type="compositionally biased region" description="Low complexity" evidence="12">
    <location>
        <begin position="259"/>
        <end position="268"/>
    </location>
</feature>
<evidence type="ECO:0000256" key="2">
    <source>
        <dbReference type="ARBA" id="ARBA00004123"/>
    </source>
</evidence>
<dbReference type="GO" id="GO:0004843">
    <property type="term" value="F:cysteine-type deubiquitinase activity"/>
    <property type="evidence" value="ECO:0007669"/>
    <property type="project" value="UniProtKB-UniRule"/>
</dbReference>
<dbReference type="GO" id="GO:0005634">
    <property type="term" value="C:nucleus"/>
    <property type="evidence" value="ECO:0007669"/>
    <property type="project" value="UniProtKB-SubCell"/>
</dbReference>
<keyword evidence="5" id="KW-0963">Cytoplasm</keyword>
<keyword evidence="9 11" id="KW-0788">Thiol protease</keyword>
<dbReference type="Pfam" id="PF14836">
    <property type="entry name" value="Ubiquitin_3"/>
    <property type="match status" value="1"/>
</dbReference>
<evidence type="ECO:0000256" key="3">
    <source>
        <dbReference type="ARBA" id="ARBA00004496"/>
    </source>
</evidence>
<dbReference type="Gene3D" id="3.10.20.90">
    <property type="entry name" value="Phosphatidylinositol 3-kinase Catalytic Subunit, Chain A, domain 1"/>
    <property type="match status" value="1"/>
</dbReference>
<evidence type="ECO:0000256" key="4">
    <source>
        <dbReference type="ARBA" id="ARBA00009085"/>
    </source>
</evidence>
<dbReference type="PROSITE" id="PS00972">
    <property type="entry name" value="USP_1"/>
    <property type="match status" value="1"/>
</dbReference>
<dbReference type="InterPro" id="IPR028889">
    <property type="entry name" value="USP"/>
</dbReference>
<dbReference type="Gene3D" id="3.30.2230.10">
    <property type="entry name" value="DUSP-like"/>
    <property type="match status" value="1"/>
</dbReference>
<keyword evidence="8 11" id="KW-0378">Hydrolase</keyword>
<dbReference type="InterPro" id="IPR038765">
    <property type="entry name" value="Papain-like_cys_pep_sf"/>
</dbReference>
<dbReference type="InterPro" id="IPR028135">
    <property type="entry name" value="Ub_USP-typ"/>
</dbReference>
<keyword evidence="7 11" id="KW-0833">Ubl conjugation pathway</keyword>
<comment type="subcellular location">
    <subcellularLocation>
        <location evidence="3">Cytoplasm</location>
    </subcellularLocation>
    <subcellularLocation>
        <location evidence="2">Nucleus</location>
    </subcellularLocation>
</comment>
<name>A0AAU9WEV9_9CNID</name>
<dbReference type="PANTHER" id="PTHR21646:SF24">
    <property type="entry name" value="UBIQUITIN CARBOXYL-TERMINAL HYDROLASE"/>
    <property type="match status" value="1"/>
</dbReference>
<evidence type="ECO:0000259" key="14">
    <source>
        <dbReference type="PROSITE" id="PS51283"/>
    </source>
</evidence>
<feature type="region of interest" description="Disordered" evidence="12">
    <location>
        <begin position="930"/>
        <end position="949"/>
    </location>
</feature>
<dbReference type="PROSITE" id="PS50235">
    <property type="entry name" value="USP_3"/>
    <property type="match status" value="1"/>
</dbReference>
<evidence type="ECO:0000256" key="6">
    <source>
        <dbReference type="ARBA" id="ARBA00022670"/>
    </source>
</evidence>
<accession>A0AAU9WEV9</accession>
<feature type="domain" description="DUSP" evidence="14">
    <location>
        <begin position="24"/>
        <end position="134"/>
    </location>
</feature>
<dbReference type="PROSITE" id="PS00973">
    <property type="entry name" value="USP_2"/>
    <property type="match status" value="1"/>
</dbReference>
<dbReference type="SMART" id="SM00695">
    <property type="entry name" value="DUSP"/>
    <property type="match status" value="1"/>
</dbReference>
<dbReference type="InterPro" id="IPR029346">
    <property type="entry name" value="USP_C"/>
</dbReference>
<evidence type="ECO:0000256" key="9">
    <source>
        <dbReference type="ARBA" id="ARBA00022807"/>
    </source>
</evidence>
<proteinExistence type="inferred from homology"/>
<evidence type="ECO:0000259" key="13">
    <source>
        <dbReference type="PROSITE" id="PS50235"/>
    </source>
</evidence>
<comment type="caution">
    <text evidence="15">The sequence shown here is derived from an EMBL/GenBank/DDBJ whole genome shotgun (WGS) entry which is preliminary data.</text>
</comment>
<evidence type="ECO:0000256" key="11">
    <source>
        <dbReference type="RuleBase" id="RU366025"/>
    </source>
</evidence>
<dbReference type="AlphaFoldDB" id="A0AAU9WEV9"/>
<evidence type="ECO:0000256" key="7">
    <source>
        <dbReference type="ARBA" id="ARBA00022786"/>
    </source>
</evidence>
<comment type="similarity">
    <text evidence="4 11">Belongs to the peptidase C19 family.</text>
</comment>
<evidence type="ECO:0000256" key="12">
    <source>
        <dbReference type="SAM" id="MobiDB-lite"/>
    </source>
</evidence>
<organism evidence="15 16">
    <name type="scientific">Pocillopora meandrina</name>
    <dbReference type="NCBI Taxonomy" id="46732"/>
    <lineage>
        <taxon>Eukaryota</taxon>
        <taxon>Metazoa</taxon>
        <taxon>Cnidaria</taxon>
        <taxon>Anthozoa</taxon>
        <taxon>Hexacorallia</taxon>
        <taxon>Scleractinia</taxon>
        <taxon>Astrocoeniina</taxon>
        <taxon>Pocilloporidae</taxon>
        <taxon>Pocillopora</taxon>
    </lineage>
</organism>
<dbReference type="CDD" id="cd02674">
    <property type="entry name" value="Peptidase_C19R"/>
    <property type="match status" value="1"/>
</dbReference>
<dbReference type="PROSITE" id="PS51283">
    <property type="entry name" value="DUSP"/>
    <property type="match status" value="1"/>
</dbReference>
<dbReference type="InterPro" id="IPR001394">
    <property type="entry name" value="Peptidase_C19_UCH"/>
</dbReference>
<keyword evidence="16" id="KW-1185">Reference proteome</keyword>
<feature type="domain" description="USP" evidence="13">
    <location>
        <begin position="289"/>
        <end position="923"/>
    </location>
</feature>
<dbReference type="Gene3D" id="3.90.70.10">
    <property type="entry name" value="Cysteine proteinases"/>
    <property type="match status" value="2"/>
</dbReference>
<feature type="compositionally biased region" description="Basic and acidic residues" evidence="12">
    <location>
        <begin position="930"/>
        <end position="941"/>
    </location>
</feature>
<evidence type="ECO:0000256" key="1">
    <source>
        <dbReference type="ARBA" id="ARBA00000707"/>
    </source>
</evidence>